<evidence type="ECO:0000256" key="3">
    <source>
        <dbReference type="ARBA" id="ARBA00020586"/>
    </source>
</evidence>
<dbReference type="InterPro" id="IPR000182">
    <property type="entry name" value="GNAT_dom"/>
</dbReference>
<dbReference type="InterPro" id="IPR019432">
    <property type="entry name" value="Acyltransferase_MbtK/IucB-like"/>
</dbReference>
<gene>
    <name evidence="7" type="ORF">P4R38_19160</name>
</gene>
<evidence type="ECO:0000313" key="7">
    <source>
        <dbReference type="EMBL" id="MDF8266374.1"/>
    </source>
</evidence>
<comment type="pathway">
    <text evidence="2">Siderophore biosynthesis; mycobactin biosynthesis.</text>
</comment>
<keyword evidence="4" id="KW-0046">Antibiotic resistance</keyword>
<accession>A0ABT6CBU9</accession>
<dbReference type="InterPro" id="IPR016181">
    <property type="entry name" value="Acyl_CoA_acyltransferase"/>
</dbReference>
<dbReference type="RefSeq" id="WP_277193570.1">
    <property type="nucleotide sequence ID" value="NZ_JAROAV010000055.1"/>
</dbReference>
<evidence type="ECO:0000259" key="6">
    <source>
        <dbReference type="PROSITE" id="PS51186"/>
    </source>
</evidence>
<organism evidence="7 8">
    <name type="scientific">Luteipulveratus flavus</name>
    <dbReference type="NCBI Taxonomy" id="3031728"/>
    <lineage>
        <taxon>Bacteria</taxon>
        <taxon>Bacillati</taxon>
        <taxon>Actinomycetota</taxon>
        <taxon>Actinomycetes</taxon>
        <taxon>Micrococcales</taxon>
        <taxon>Dermacoccaceae</taxon>
        <taxon>Luteipulveratus</taxon>
    </lineage>
</organism>
<feature type="domain" description="N-acetyltransferase" evidence="6">
    <location>
        <begin position="24"/>
        <end position="177"/>
    </location>
</feature>
<evidence type="ECO:0000313" key="8">
    <source>
        <dbReference type="Proteomes" id="UP001528912"/>
    </source>
</evidence>
<proteinExistence type="predicted"/>
<dbReference type="PROSITE" id="PS51186">
    <property type="entry name" value="GNAT"/>
    <property type="match status" value="1"/>
</dbReference>
<dbReference type="SMART" id="SM01006">
    <property type="entry name" value="AlcB"/>
    <property type="match status" value="1"/>
</dbReference>
<comment type="function">
    <text evidence="1">Acyltransferase required for the direct transfer of medium- to long-chain fatty acyl moieties from a carrier protein (MbtL) on to the epsilon-amino group of lysine residue in the mycobactin core.</text>
</comment>
<dbReference type="Proteomes" id="UP001528912">
    <property type="component" value="Unassembled WGS sequence"/>
</dbReference>
<dbReference type="Gene3D" id="3.40.630.30">
    <property type="match status" value="1"/>
</dbReference>
<evidence type="ECO:0000256" key="2">
    <source>
        <dbReference type="ARBA" id="ARBA00005102"/>
    </source>
</evidence>
<reference evidence="7 8" key="1">
    <citation type="submission" date="2023-03" db="EMBL/GenBank/DDBJ databases">
        <title>YIM 133296 draft genome.</title>
        <authorList>
            <person name="Xiong L."/>
        </authorList>
    </citation>
    <scope>NUCLEOTIDE SEQUENCE [LARGE SCALE GENOMIC DNA]</scope>
    <source>
        <strain evidence="7 8">YIM 133296</strain>
    </source>
</reference>
<sequence length="184" mass="20591">MSDLTTDPTLELAVAPVDPDRDAALIHSWTSQERAVFWGLLDKDVDDIRDIYRWIDEQPHLAAYLVRHAGAPVALFQTYDPYVDEIGDHYDRQPGDVGVHLMLAPGRRPRGVTAAAIEAVVEHVWSDAAHHRVVLEPDADNHRSVALLRRVGAELGPVVQMPHKRAQFAFLDRAGWERARSGRG</sequence>
<evidence type="ECO:0000256" key="4">
    <source>
        <dbReference type="ARBA" id="ARBA00023251"/>
    </source>
</evidence>
<protein>
    <recommendedName>
        <fullName evidence="3">Lysine N-acyltransferase MbtK</fullName>
    </recommendedName>
    <alternativeName>
        <fullName evidence="5">Mycobactin synthase protein K</fullName>
    </alternativeName>
</protein>
<dbReference type="Pfam" id="PF13523">
    <property type="entry name" value="Acetyltransf_8"/>
    <property type="match status" value="1"/>
</dbReference>
<dbReference type="SUPFAM" id="SSF55729">
    <property type="entry name" value="Acyl-CoA N-acyltransferases (Nat)"/>
    <property type="match status" value="1"/>
</dbReference>
<name>A0ABT6CBU9_9MICO</name>
<keyword evidence="8" id="KW-1185">Reference proteome</keyword>
<dbReference type="PANTHER" id="PTHR31438">
    <property type="entry name" value="LYSINE N-ACYLTRANSFERASE C17G9.06C-RELATED"/>
    <property type="match status" value="1"/>
</dbReference>
<dbReference type="EMBL" id="JAROAV010000055">
    <property type="protein sequence ID" value="MDF8266374.1"/>
    <property type="molecule type" value="Genomic_DNA"/>
</dbReference>
<dbReference type="PANTHER" id="PTHR31438:SF1">
    <property type="entry name" value="LYSINE N-ACYLTRANSFERASE C17G9.06C-RELATED"/>
    <property type="match status" value="1"/>
</dbReference>
<evidence type="ECO:0000256" key="1">
    <source>
        <dbReference type="ARBA" id="ARBA00003818"/>
    </source>
</evidence>
<evidence type="ECO:0000256" key="5">
    <source>
        <dbReference type="ARBA" id="ARBA00031122"/>
    </source>
</evidence>
<comment type="caution">
    <text evidence="7">The sequence shown here is derived from an EMBL/GenBank/DDBJ whole genome shotgun (WGS) entry which is preliminary data.</text>
</comment>